<keyword evidence="9" id="KW-1185">Reference proteome</keyword>
<dbReference type="GO" id="GO:0005886">
    <property type="term" value="C:plasma membrane"/>
    <property type="evidence" value="ECO:0007669"/>
    <property type="project" value="UniProtKB-SubCell"/>
</dbReference>
<feature type="transmembrane region" description="Helical" evidence="6">
    <location>
        <begin position="280"/>
        <end position="301"/>
    </location>
</feature>
<dbReference type="Pfam" id="PF02687">
    <property type="entry name" value="FtsX"/>
    <property type="match status" value="1"/>
</dbReference>
<dbReference type="KEGG" id="bacg:D2962_05580"/>
<dbReference type="RefSeq" id="WP_122014409.1">
    <property type="nucleotide sequence ID" value="NZ_CP033169.1"/>
</dbReference>
<evidence type="ECO:0000313" key="8">
    <source>
        <dbReference type="EMBL" id="AYO30154.1"/>
    </source>
</evidence>
<feature type="transmembrane region" description="Helical" evidence="6">
    <location>
        <begin position="371"/>
        <end position="398"/>
    </location>
</feature>
<keyword evidence="2" id="KW-1003">Cell membrane</keyword>
<evidence type="ECO:0000256" key="3">
    <source>
        <dbReference type="ARBA" id="ARBA00022692"/>
    </source>
</evidence>
<reference evidence="8 9" key="1">
    <citation type="submission" date="2018-10" db="EMBL/GenBank/DDBJ databases">
        <authorList>
            <person name="Zhang X."/>
        </authorList>
    </citation>
    <scope>NUCLEOTIDE SEQUENCE [LARGE SCALE GENOMIC DNA]</scope>
    <source>
        <strain evidence="8 9">SK-G1</strain>
    </source>
</reference>
<comment type="subcellular location">
    <subcellularLocation>
        <location evidence="1">Cell membrane</location>
        <topology evidence="1">Multi-pass membrane protein</topology>
    </subcellularLocation>
</comment>
<keyword evidence="4 6" id="KW-1133">Transmembrane helix</keyword>
<evidence type="ECO:0000256" key="5">
    <source>
        <dbReference type="ARBA" id="ARBA00023136"/>
    </source>
</evidence>
<feature type="domain" description="ABC3 transporter permease C-terminal" evidence="7">
    <location>
        <begin position="136"/>
        <end position="207"/>
    </location>
</feature>
<evidence type="ECO:0000256" key="4">
    <source>
        <dbReference type="ARBA" id="ARBA00022989"/>
    </source>
</evidence>
<evidence type="ECO:0000256" key="1">
    <source>
        <dbReference type="ARBA" id="ARBA00004651"/>
    </source>
</evidence>
<organism evidence="8 9">
    <name type="scientific">Biomaibacter acetigenes</name>
    <dbReference type="NCBI Taxonomy" id="2316383"/>
    <lineage>
        <taxon>Bacteria</taxon>
        <taxon>Bacillati</taxon>
        <taxon>Bacillota</taxon>
        <taxon>Clostridia</taxon>
        <taxon>Thermosediminibacterales</taxon>
        <taxon>Tepidanaerobacteraceae</taxon>
        <taxon>Biomaibacter</taxon>
    </lineage>
</organism>
<gene>
    <name evidence="8" type="ORF">D2962_05580</name>
</gene>
<dbReference type="Proteomes" id="UP000280960">
    <property type="component" value="Chromosome"/>
</dbReference>
<name>A0A3G2R3R3_9FIRM</name>
<keyword evidence="5 6" id="KW-0472">Membrane</keyword>
<dbReference type="EMBL" id="CP033169">
    <property type="protein sequence ID" value="AYO30154.1"/>
    <property type="molecule type" value="Genomic_DNA"/>
</dbReference>
<feature type="transmembrane region" description="Helical" evidence="6">
    <location>
        <begin position="410"/>
        <end position="434"/>
    </location>
</feature>
<evidence type="ECO:0000313" key="9">
    <source>
        <dbReference type="Proteomes" id="UP000280960"/>
    </source>
</evidence>
<evidence type="ECO:0000259" key="7">
    <source>
        <dbReference type="Pfam" id="PF02687"/>
    </source>
</evidence>
<feature type="transmembrane region" description="Helical" evidence="6">
    <location>
        <begin position="215"/>
        <end position="234"/>
    </location>
</feature>
<dbReference type="InterPro" id="IPR003838">
    <property type="entry name" value="ABC3_permease_C"/>
</dbReference>
<accession>A0A3G2R3R3</accession>
<feature type="transmembrane region" description="Helical" evidence="6">
    <location>
        <begin position="185"/>
        <end position="203"/>
    </location>
</feature>
<evidence type="ECO:0000256" key="2">
    <source>
        <dbReference type="ARBA" id="ARBA00022475"/>
    </source>
</evidence>
<proteinExistence type="predicted"/>
<dbReference type="AlphaFoldDB" id="A0A3G2R3R3"/>
<protein>
    <submittedName>
        <fullName evidence="8">ABC transporter permease</fullName>
    </submittedName>
</protein>
<feature type="transmembrane region" description="Helical" evidence="6">
    <location>
        <begin position="129"/>
        <end position="149"/>
    </location>
</feature>
<evidence type="ECO:0000256" key="6">
    <source>
        <dbReference type="SAM" id="Phobius"/>
    </source>
</evidence>
<keyword evidence="3 6" id="KW-0812">Transmembrane</keyword>
<sequence>MLLESDINGNKLSEPVKLHPTITPGTVQLPAAHGFTTLEAAKIIEGDHPIDVIRVRVADVNRFDEKGQAKIRQVAEEIVARTGLHVDIIAGTSMQEVKLNIPGYKDVPPLGLAKTSWISLGAATRIQNIFSLFSMALTLLFIVVGFIFVHNRSSIYLWQRKFELDILKTLGWQGGTIAKMISLEVLIIWFIAALLSMAANVLFHEILHVEWNRLLLLWLIVTFTGGMTFAVTTHRGVSKFFKSREGSKNKPYTKSGSEYRKTEGISTVIRKDLMYYGGRLRFMAVQLVIGGTISIFAWLARAAVAHQAVTTRLGDFIHARAGIWLMLIGEASTILVGLTCLDSILSYLDLRRRDLVLLQQLGWRLRHLQKLVIPQILFPVVVALLSAFGMAYLMVVAIYNEYSIPSGLSISFILAFPAAIGISTNVWISSLYNAQGSKTNKNMRSRPTQTLRWIAIAALAAKSRLGCAKRAHRDTAGQKFGPRFEAGSIGHFPGFFLSCIGSLNG</sequence>